<dbReference type="GO" id="GO:0000160">
    <property type="term" value="P:phosphorelay signal transduction system"/>
    <property type="evidence" value="ECO:0007669"/>
    <property type="project" value="InterPro"/>
</dbReference>
<dbReference type="SMART" id="SM00448">
    <property type="entry name" value="REC"/>
    <property type="match status" value="1"/>
</dbReference>
<evidence type="ECO:0000256" key="2">
    <source>
        <dbReference type="PROSITE-ProRule" id="PRU00169"/>
    </source>
</evidence>
<evidence type="ECO:0000256" key="1">
    <source>
        <dbReference type="ARBA" id="ARBA00022553"/>
    </source>
</evidence>
<organism evidence="4 5">
    <name type="scientific">Candidatus Yonathbacteria bacterium RIFCSPHIGHO2_01_FULL_51_10</name>
    <dbReference type="NCBI Taxonomy" id="1802723"/>
    <lineage>
        <taxon>Bacteria</taxon>
        <taxon>Candidatus Yonathiibacteriota</taxon>
    </lineage>
</organism>
<protein>
    <recommendedName>
        <fullName evidence="3">Response regulatory domain-containing protein</fullName>
    </recommendedName>
</protein>
<feature type="modified residue" description="4-aspartylphosphate" evidence="2">
    <location>
        <position position="55"/>
    </location>
</feature>
<dbReference type="PANTHER" id="PTHR44591">
    <property type="entry name" value="STRESS RESPONSE REGULATOR PROTEIN 1"/>
    <property type="match status" value="1"/>
</dbReference>
<dbReference type="InterPro" id="IPR050595">
    <property type="entry name" value="Bact_response_regulator"/>
</dbReference>
<dbReference type="PANTHER" id="PTHR44591:SF3">
    <property type="entry name" value="RESPONSE REGULATORY DOMAIN-CONTAINING PROTEIN"/>
    <property type="match status" value="1"/>
</dbReference>
<evidence type="ECO:0000313" key="4">
    <source>
        <dbReference type="EMBL" id="OHA81108.1"/>
    </source>
</evidence>
<evidence type="ECO:0000259" key="3">
    <source>
        <dbReference type="PROSITE" id="PS50110"/>
    </source>
</evidence>
<dbReference type="AlphaFoldDB" id="A0A1G2S8V0"/>
<proteinExistence type="predicted"/>
<dbReference type="InterPro" id="IPR011006">
    <property type="entry name" value="CheY-like_superfamily"/>
</dbReference>
<name>A0A1G2S8V0_9BACT</name>
<dbReference type="InterPro" id="IPR001789">
    <property type="entry name" value="Sig_transdc_resp-reg_receiver"/>
</dbReference>
<dbReference type="CDD" id="cd17574">
    <property type="entry name" value="REC_OmpR"/>
    <property type="match status" value="1"/>
</dbReference>
<dbReference type="Proteomes" id="UP000176997">
    <property type="component" value="Unassembled WGS sequence"/>
</dbReference>
<feature type="domain" description="Response regulatory" evidence="3">
    <location>
        <begin position="3"/>
        <end position="120"/>
    </location>
</feature>
<comment type="caution">
    <text evidence="4">The sequence shown here is derived from an EMBL/GenBank/DDBJ whole genome shotgun (WGS) entry which is preliminary data.</text>
</comment>
<gene>
    <name evidence="4" type="ORF">A2675_00815</name>
</gene>
<dbReference type="Pfam" id="PF00072">
    <property type="entry name" value="Response_reg"/>
    <property type="match status" value="1"/>
</dbReference>
<evidence type="ECO:0000313" key="5">
    <source>
        <dbReference type="Proteomes" id="UP000176997"/>
    </source>
</evidence>
<accession>A0A1G2S8V0</accession>
<keyword evidence="1 2" id="KW-0597">Phosphoprotein</keyword>
<dbReference type="SUPFAM" id="SSF52172">
    <property type="entry name" value="CheY-like"/>
    <property type="match status" value="1"/>
</dbReference>
<dbReference type="Gene3D" id="3.40.50.2300">
    <property type="match status" value="1"/>
</dbReference>
<dbReference type="EMBL" id="MHUS01000014">
    <property type="protein sequence ID" value="OHA81108.1"/>
    <property type="molecule type" value="Genomic_DNA"/>
</dbReference>
<sequence length="123" mass="13672">MKKILIVDDDKIFSKVLRDALVAAKPDAYEIVSVYDGEEGLAKIAELKPDMIVLDIMLPKLTGLEILEKLNESGVTIPVLMGTQFADLEKISRAVELGAKGYIVKSDYSLEHIIRQIDDILKD</sequence>
<reference evidence="4 5" key="1">
    <citation type="journal article" date="2016" name="Nat. Commun.">
        <title>Thousands of microbial genomes shed light on interconnected biogeochemical processes in an aquifer system.</title>
        <authorList>
            <person name="Anantharaman K."/>
            <person name="Brown C.T."/>
            <person name="Hug L.A."/>
            <person name="Sharon I."/>
            <person name="Castelle C.J."/>
            <person name="Probst A.J."/>
            <person name="Thomas B.C."/>
            <person name="Singh A."/>
            <person name="Wilkins M.J."/>
            <person name="Karaoz U."/>
            <person name="Brodie E.L."/>
            <person name="Williams K.H."/>
            <person name="Hubbard S.S."/>
            <person name="Banfield J.F."/>
        </authorList>
    </citation>
    <scope>NUCLEOTIDE SEQUENCE [LARGE SCALE GENOMIC DNA]</scope>
</reference>
<dbReference type="PROSITE" id="PS50110">
    <property type="entry name" value="RESPONSE_REGULATORY"/>
    <property type="match status" value="1"/>
</dbReference>
<dbReference type="STRING" id="1802723.A2675_00815"/>